<accession>A0ABS7N7B1</accession>
<evidence type="ECO:0000313" key="1">
    <source>
        <dbReference type="EMBL" id="MBY5952224.1"/>
    </source>
</evidence>
<dbReference type="Proteomes" id="UP000766609">
    <property type="component" value="Unassembled WGS sequence"/>
</dbReference>
<organism evidence="1 2">
    <name type="scientific">Algoriphagus marincola</name>
    <dbReference type="NCBI Taxonomy" id="264027"/>
    <lineage>
        <taxon>Bacteria</taxon>
        <taxon>Pseudomonadati</taxon>
        <taxon>Bacteroidota</taxon>
        <taxon>Cytophagia</taxon>
        <taxon>Cytophagales</taxon>
        <taxon>Cyclobacteriaceae</taxon>
        <taxon>Algoriphagus</taxon>
    </lineage>
</organism>
<reference evidence="1 2" key="1">
    <citation type="submission" date="2021-06" db="EMBL/GenBank/DDBJ databases">
        <title>44 bacteria genomes isolated from Dapeng, Shenzhen.</title>
        <authorList>
            <person name="Zheng W."/>
            <person name="Yu S."/>
            <person name="Huang Y."/>
        </authorList>
    </citation>
    <scope>NUCLEOTIDE SEQUENCE [LARGE SCALE GENOMIC DNA]</scope>
    <source>
        <strain evidence="1 2">DP5N14-6</strain>
    </source>
</reference>
<sequence length="326" mass="38127">MKKNRLTVETIAVIFSAIVFFLASCTSQNEPKKRVFYPISLTDSLTLDLPLLRFQEFDGKMYAYDFYDKRIVQIDSNFQVIKQLGSFGDGPKENLLVRDYQVLSNDLVALVDVDKNTFKIQSFEDSVYFYQKFDFDIEGGAYWEDSMLLTMAMEDRLRLNFAHYSIGNSRKEPISALNDLFQEDYSGLIYQGKLLSNKERIVFTSYFSSFWFVLDKKSGEVQFGKYLHDYEKPKVLDEGGIVMLEDAPELIYDSFMTPNEILIISNVGHTDYPDQRILDVYDLEFNYLRSYPLPNLNDTTPDEVFTFKESEVVILYEDKLFFFQIE</sequence>
<dbReference type="PROSITE" id="PS51257">
    <property type="entry name" value="PROKAR_LIPOPROTEIN"/>
    <property type="match status" value="1"/>
</dbReference>
<keyword evidence="2" id="KW-1185">Reference proteome</keyword>
<dbReference type="RefSeq" id="WP_222584622.1">
    <property type="nucleotide sequence ID" value="NZ_JAHVHP010000002.1"/>
</dbReference>
<comment type="caution">
    <text evidence="1">The sequence shown here is derived from an EMBL/GenBank/DDBJ whole genome shotgun (WGS) entry which is preliminary data.</text>
</comment>
<evidence type="ECO:0000313" key="2">
    <source>
        <dbReference type="Proteomes" id="UP000766609"/>
    </source>
</evidence>
<gene>
    <name evidence="1" type="ORF">KUV23_14635</name>
</gene>
<evidence type="ECO:0008006" key="3">
    <source>
        <dbReference type="Google" id="ProtNLM"/>
    </source>
</evidence>
<protein>
    <recommendedName>
        <fullName evidence="3">TolB-like 6-blade propeller-like</fullName>
    </recommendedName>
</protein>
<proteinExistence type="predicted"/>
<name>A0ABS7N7B1_9BACT</name>
<dbReference type="EMBL" id="JAHVHP010000002">
    <property type="protein sequence ID" value="MBY5952224.1"/>
    <property type="molecule type" value="Genomic_DNA"/>
</dbReference>